<dbReference type="EnsemblPlants" id="AVESA.00010b.r2.6AG1038210.1">
    <property type="protein sequence ID" value="AVESA.00010b.r2.6AG1038210.1.CDS"/>
    <property type="gene ID" value="AVESA.00010b.r2.6AG1038210"/>
</dbReference>
<protein>
    <submittedName>
        <fullName evidence="1">Uncharacterized protein</fullName>
    </submittedName>
</protein>
<reference evidence="1" key="1">
    <citation type="submission" date="2021-05" db="EMBL/GenBank/DDBJ databases">
        <authorList>
            <person name="Scholz U."/>
            <person name="Mascher M."/>
            <person name="Fiebig A."/>
        </authorList>
    </citation>
    <scope>NUCLEOTIDE SEQUENCE [LARGE SCALE GENOMIC DNA]</scope>
</reference>
<evidence type="ECO:0000313" key="2">
    <source>
        <dbReference type="Proteomes" id="UP001732700"/>
    </source>
</evidence>
<dbReference type="Proteomes" id="UP001732700">
    <property type="component" value="Chromosome 6A"/>
</dbReference>
<evidence type="ECO:0000313" key="1">
    <source>
        <dbReference type="EnsemblPlants" id="AVESA.00010b.r2.6AG1038210.1.CDS"/>
    </source>
</evidence>
<reference evidence="1" key="2">
    <citation type="submission" date="2025-09" db="UniProtKB">
        <authorList>
            <consortium name="EnsemblPlants"/>
        </authorList>
    </citation>
    <scope>IDENTIFICATION</scope>
</reference>
<organism evidence="1 2">
    <name type="scientific">Avena sativa</name>
    <name type="common">Oat</name>
    <dbReference type="NCBI Taxonomy" id="4498"/>
    <lineage>
        <taxon>Eukaryota</taxon>
        <taxon>Viridiplantae</taxon>
        <taxon>Streptophyta</taxon>
        <taxon>Embryophyta</taxon>
        <taxon>Tracheophyta</taxon>
        <taxon>Spermatophyta</taxon>
        <taxon>Magnoliopsida</taxon>
        <taxon>Liliopsida</taxon>
        <taxon>Poales</taxon>
        <taxon>Poaceae</taxon>
        <taxon>BOP clade</taxon>
        <taxon>Pooideae</taxon>
        <taxon>Poodae</taxon>
        <taxon>Poeae</taxon>
        <taxon>Poeae Chloroplast Group 1 (Aveneae type)</taxon>
        <taxon>Aveninae</taxon>
        <taxon>Avena</taxon>
    </lineage>
</organism>
<name>A0ACD5YU07_AVESA</name>
<keyword evidence="2" id="KW-1185">Reference proteome</keyword>
<accession>A0ACD5YU07</accession>
<sequence length="579" mass="64178">MWPRRNRRRASAATSASLGSTSEADQNLEDKMLRDVEKQITDSTRARRRAQGSSSSALPSPSRLWRGARKAAKKFLGVGKNSDPSSPRSAARTLPEQTTASNVVGASDSVPETTVINDETRSVQQPVAHTRSEFAAMMGTALAKIKEEAADDAQGEAAFAEMEKAMTGLMDLSYKKLKPPKIPRHFATKWPPSDADPLHGGVMEDPVILASGYSVDQSYQQWFLSQNKICPVTRQSLPHSLSVPNHLLRDMIAAWCLDHSDRPPSTTADTVPPPLIPPPDEQIQDILEKFSGHSGLQKEALHLIHQMSKTSKGVHPCLEKWPGLVLVLLDLKKKWKSTWTGDAEDERISLFLNLSMHRPNREILAEQNKLPAVLIKVVEKAERLGGSASMLATVASTVAILSESDVFRKRLLDTGGMKMLTDLLKIEDVVVRKESAAAILALCKDEEANSSAIDYDVPDMLLECFLVTDEFLLLLDRLPKSEAVLDRICGHAVELVNIVIEEHASGMVTAQGIHSAISLIYIIAQRNVSKLKVKKVEEFKERLRELSKRIPMQTMFQVEELMRILSEMFPAPTRQLQNQ</sequence>
<proteinExistence type="predicted"/>